<dbReference type="Pfam" id="PF00026">
    <property type="entry name" value="Asp"/>
    <property type="match status" value="1"/>
</dbReference>
<organism evidence="4 5">
    <name type="scientific">Steinernema hermaphroditum</name>
    <dbReference type="NCBI Taxonomy" id="289476"/>
    <lineage>
        <taxon>Eukaryota</taxon>
        <taxon>Metazoa</taxon>
        <taxon>Ecdysozoa</taxon>
        <taxon>Nematoda</taxon>
        <taxon>Chromadorea</taxon>
        <taxon>Rhabditida</taxon>
        <taxon>Tylenchina</taxon>
        <taxon>Panagrolaimomorpha</taxon>
        <taxon>Strongyloidoidea</taxon>
        <taxon>Steinernematidae</taxon>
        <taxon>Steinernema</taxon>
    </lineage>
</organism>
<dbReference type="Gene3D" id="2.40.70.10">
    <property type="entry name" value="Acid Proteases"/>
    <property type="match status" value="1"/>
</dbReference>
<evidence type="ECO:0000313" key="4">
    <source>
        <dbReference type="EMBL" id="KAK0428429.1"/>
    </source>
</evidence>
<name>A0AA39IRN0_9BILA</name>
<keyword evidence="2" id="KW-0732">Signal</keyword>
<evidence type="ECO:0000313" key="5">
    <source>
        <dbReference type="Proteomes" id="UP001175271"/>
    </source>
</evidence>
<comment type="caution">
    <text evidence="4">The sequence shown here is derived from an EMBL/GenBank/DDBJ whole genome shotgun (WGS) entry which is preliminary data.</text>
</comment>
<feature type="chain" id="PRO_5041446660" description="Peptidase A1 domain-containing protein" evidence="2">
    <location>
        <begin position="19"/>
        <end position="354"/>
    </location>
</feature>
<dbReference type="Proteomes" id="UP001175271">
    <property type="component" value="Unassembled WGS sequence"/>
</dbReference>
<evidence type="ECO:0000256" key="2">
    <source>
        <dbReference type="SAM" id="SignalP"/>
    </source>
</evidence>
<dbReference type="SUPFAM" id="SSF50630">
    <property type="entry name" value="Acid proteases"/>
    <property type="match status" value="1"/>
</dbReference>
<dbReference type="InterPro" id="IPR021109">
    <property type="entry name" value="Peptidase_aspartic_dom_sf"/>
</dbReference>
<comment type="similarity">
    <text evidence="1">Belongs to the peptidase A1 family.</text>
</comment>
<dbReference type="AlphaFoldDB" id="A0AA39IRN0"/>
<dbReference type="EMBL" id="JAUCMV010000001">
    <property type="protein sequence ID" value="KAK0428429.1"/>
    <property type="molecule type" value="Genomic_DNA"/>
</dbReference>
<evidence type="ECO:0000259" key="3">
    <source>
        <dbReference type="PROSITE" id="PS51767"/>
    </source>
</evidence>
<gene>
    <name evidence="4" type="ORF">QR680_010799</name>
</gene>
<dbReference type="PROSITE" id="PS51767">
    <property type="entry name" value="PEPTIDASE_A1"/>
    <property type="match status" value="1"/>
</dbReference>
<dbReference type="PANTHER" id="PTHR47966">
    <property type="entry name" value="BETA-SITE APP-CLEAVING ENZYME, ISOFORM A-RELATED"/>
    <property type="match status" value="1"/>
</dbReference>
<proteinExistence type="inferred from homology"/>
<dbReference type="GO" id="GO:0005764">
    <property type="term" value="C:lysosome"/>
    <property type="evidence" value="ECO:0007669"/>
    <property type="project" value="TreeGrafter"/>
</dbReference>
<keyword evidence="5" id="KW-1185">Reference proteome</keyword>
<dbReference type="InterPro" id="IPR033121">
    <property type="entry name" value="PEPTIDASE_A1"/>
</dbReference>
<feature type="signal peptide" evidence="2">
    <location>
        <begin position="1"/>
        <end position="18"/>
    </location>
</feature>
<sequence>MLMWFVLLGLVLLCSSFAVNQRNKHKANIRVHARNHLPKKAQEAIYHHYSGDEYLLSTELFVGRENFEGHGFILDTLSGEMEMSLCPTANSTKEGCYHYQHSPTYININDHLAMETFKGEDIDDHWMYNLTFVKSKRNHLGFGWPSLKRYPQATFFPYAYFHQKPALRRFELVVAKDGCEGSYKIGAICDEYQEYPTYMVPTTSRSYWQFGFYGLTLGNYTTKFNGNGVIASTSAYIGMPKKYLNILVKQINATWDDEYGGYTQWCYGKFPDLELQLDNVVLKITPDQYLYTWQPLPNGKCIVNFEDSAANGFGPEWYFGLPLLGSYCVGFDYDFGTLGFLYNDWVAGDTSCHQ</sequence>
<protein>
    <recommendedName>
        <fullName evidence="3">Peptidase A1 domain-containing protein</fullName>
    </recommendedName>
</protein>
<dbReference type="InterPro" id="IPR001461">
    <property type="entry name" value="Aspartic_peptidase_A1"/>
</dbReference>
<accession>A0AA39IRN0</accession>
<reference evidence="4" key="1">
    <citation type="submission" date="2023-06" db="EMBL/GenBank/DDBJ databases">
        <title>Genomic analysis of the entomopathogenic nematode Steinernema hermaphroditum.</title>
        <authorList>
            <person name="Schwarz E.M."/>
            <person name="Heppert J.K."/>
            <person name="Baniya A."/>
            <person name="Schwartz H.T."/>
            <person name="Tan C.-H."/>
            <person name="Antoshechkin I."/>
            <person name="Sternberg P.W."/>
            <person name="Goodrich-Blair H."/>
            <person name="Dillman A.R."/>
        </authorList>
    </citation>
    <scope>NUCLEOTIDE SEQUENCE</scope>
    <source>
        <strain evidence="4">PS9179</strain>
        <tissue evidence="4">Whole animal</tissue>
    </source>
</reference>
<evidence type="ECO:0000256" key="1">
    <source>
        <dbReference type="ARBA" id="ARBA00007447"/>
    </source>
</evidence>
<feature type="domain" description="Peptidase A1" evidence="3">
    <location>
        <begin position="25"/>
        <end position="341"/>
    </location>
</feature>
<dbReference type="GO" id="GO:0006508">
    <property type="term" value="P:proteolysis"/>
    <property type="evidence" value="ECO:0007669"/>
    <property type="project" value="InterPro"/>
</dbReference>
<dbReference type="GO" id="GO:0004190">
    <property type="term" value="F:aspartic-type endopeptidase activity"/>
    <property type="evidence" value="ECO:0007669"/>
    <property type="project" value="InterPro"/>
</dbReference>
<dbReference type="PANTHER" id="PTHR47966:SF51">
    <property type="entry name" value="BETA-SITE APP-CLEAVING ENZYME, ISOFORM A-RELATED"/>
    <property type="match status" value="1"/>
</dbReference>